<keyword evidence="3" id="KW-0732">Signal</keyword>
<accession>A0A0C2CNR1</accession>
<keyword evidence="2" id="KW-0472">Membrane</keyword>
<proteinExistence type="predicted"/>
<feature type="domain" description="Neurotransmitter-gated ion-channel ligand-binding" evidence="4">
    <location>
        <begin position="88"/>
        <end position="189"/>
    </location>
</feature>
<dbReference type="GO" id="GO:0016020">
    <property type="term" value="C:membrane"/>
    <property type="evidence" value="ECO:0007669"/>
    <property type="project" value="UniProtKB-SubCell"/>
</dbReference>
<dbReference type="OrthoDB" id="5975154at2759"/>
<dbReference type="EMBL" id="KN733231">
    <property type="protein sequence ID" value="KIH58343.1"/>
    <property type="molecule type" value="Genomic_DNA"/>
</dbReference>
<feature type="chain" id="PRO_5002146795" evidence="3">
    <location>
        <begin position="21"/>
        <end position="271"/>
    </location>
</feature>
<dbReference type="Proteomes" id="UP000054047">
    <property type="component" value="Unassembled WGS sequence"/>
</dbReference>
<dbReference type="InterPro" id="IPR006201">
    <property type="entry name" value="Neur_channel"/>
</dbReference>
<feature type="signal peptide" evidence="3">
    <location>
        <begin position="1"/>
        <end position="20"/>
    </location>
</feature>
<evidence type="ECO:0000259" key="4">
    <source>
        <dbReference type="Pfam" id="PF02931"/>
    </source>
</evidence>
<dbReference type="InterPro" id="IPR006202">
    <property type="entry name" value="Neur_chan_lig-bd"/>
</dbReference>
<evidence type="ECO:0000313" key="6">
    <source>
        <dbReference type="Proteomes" id="UP000054047"/>
    </source>
</evidence>
<protein>
    <submittedName>
        <fullName evidence="5">Neurotransmitter-gated ion-channel ligand binding domain protein</fullName>
    </submittedName>
</protein>
<evidence type="ECO:0000256" key="3">
    <source>
        <dbReference type="SAM" id="SignalP"/>
    </source>
</evidence>
<organism evidence="5 6">
    <name type="scientific">Ancylostoma duodenale</name>
    <dbReference type="NCBI Taxonomy" id="51022"/>
    <lineage>
        <taxon>Eukaryota</taxon>
        <taxon>Metazoa</taxon>
        <taxon>Ecdysozoa</taxon>
        <taxon>Nematoda</taxon>
        <taxon>Chromadorea</taxon>
        <taxon>Rhabditida</taxon>
        <taxon>Rhabditina</taxon>
        <taxon>Rhabditomorpha</taxon>
        <taxon>Strongyloidea</taxon>
        <taxon>Ancylostomatidae</taxon>
        <taxon>Ancylostomatinae</taxon>
        <taxon>Ancylostoma</taxon>
    </lineage>
</organism>
<feature type="domain" description="Neurotransmitter-gated ion-channel ligand-binding" evidence="4">
    <location>
        <begin position="24"/>
        <end position="78"/>
    </location>
</feature>
<sequence>MRLQPVLHAVLAVFTVKVSASDDEERLMVDVFRGYNSLIQPVKNITETPIIVKIALQLVLLINVDEKDQVMHTNVWLTLVCARCHAIIVLLTFSADGNYEVSFMCNVVINHLGDMLWVPPAIYKSSCIIDVEFFPFDEQVCTLVFGSWTYNENEIKLEFDQAEWVDLSEYAPSSIWDVMDAPASLVNKRSRIEFQVRIRQSIFDRFIRCRTASMKVLNSSTEIERDPATAAYYPLSPDALRAIDAIEYITDHLKQDEEYKMVGGTYYNLSA</sequence>
<dbReference type="SUPFAM" id="SSF63712">
    <property type="entry name" value="Nicotinic receptor ligand binding domain-like"/>
    <property type="match status" value="1"/>
</dbReference>
<dbReference type="PROSITE" id="PS00236">
    <property type="entry name" value="NEUROTR_ION_CHANNEL"/>
    <property type="match status" value="1"/>
</dbReference>
<dbReference type="Gene3D" id="2.70.170.10">
    <property type="entry name" value="Neurotransmitter-gated ion-channel ligand-binding domain"/>
    <property type="match status" value="2"/>
</dbReference>
<dbReference type="Pfam" id="PF02931">
    <property type="entry name" value="Neur_chan_LBD"/>
    <property type="match status" value="2"/>
</dbReference>
<dbReference type="GO" id="GO:0004888">
    <property type="term" value="F:transmembrane signaling receptor activity"/>
    <property type="evidence" value="ECO:0007669"/>
    <property type="project" value="InterPro"/>
</dbReference>
<keyword evidence="6" id="KW-1185">Reference proteome</keyword>
<evidence type="ECO:0000313" key="5">
    <source>
        <dbReference type="EMBL" id="KIH58343.1"/>
    </source>
</evidence>
<reference evidence="5 6" key="1">
    <citation type="submission" date="2013-12" db="EMBL/GenBank/DDBJ databases">
        <title>Draft genome of the parsitic nematode Ancylostoma duodenale.</title>
        <authorList>
            <person name="Mitreva M."/>
        </authorList>
    </citation>
    <scope>NUCLEOTIDE SEQUENCE [LARGE SCALE GENOMIC DNA]</scope>
    <source>
        <strain evidence="5 6">Zhejiang</strain>
    </source>
</reference>
<dbReference type="InterPro" id="IPR036734">
    <property type="entry name" value="Neur_chan_lig-bd_sf"/>
</dbReference>
<comment type="subcellular location">
    <subcellularLocation>
        <location evidence="1">Membrane</location>
        <topology evidence="1">Multi-pass membrane protein</topology>
    </subcellularLocation>
</comment>
<evidence type="ECO:0000256" key="1">
    <source>
        <dbReference type="ARBA" id="ARBA00004141"/>
    </source>
</evidence>
<dbReference type="PANTHER" id="PTHR18945">
    <property type="entry name" value="NEUROTRANSMITTER GATED ION CHANNEL"/>
    <property type="match status" value="1"/>
</dbReference>
<gene>
    <name evidence="5" type="ORF">ANCDUO_11450</name>
</gene>
<name>A0A0C2CNR1_9BILA</name>
<dbReference type="InterPro" id="IPR018000">
    <property type="entry name" value="Neurotransmitter_ion_chnl_CS"/>
</dbReference>
<evidence type="ECO:0000256" key="2">
    <source>
        <dbReference type="ARBA" id="ARBA00023136"/>
    </source>
</evidence>
<dbReference type="AlphaFoldDB" id="A0A0C2CNR1"/>
<dbReference type="GO" id="GO:0005230">
    <property type="term" value="F:extracellular ligand-gated monoatomic ion channel activity"/>
    <property type="evidence" value="ECO:0007669"/>
    <property type="project" value="InterPro"/>
</dbReference>